<dbReference type="OrthoDB" id="9795737at2"/>
<dbReference type="Proteomes" id="UP000474159">
    <property type="component" value="Unassembled WGS sequence"/>
</dbReference>
<comment type="caution">
    <text evidence="1">The sequence shown here is derived from an EMBL/GenBank/DDBJ whole genome shotgun (WGS) entry which is preliminary data.</text>
</comment>
<reference evidence="1 2" key="1">
    <citation type="submission" date="2019-09" db="EMBL/GenBank/DDBJ databases">
        <title>YIM 48816 draft genome.</title>
        <authorList>
            <person name="Jiang L."/>
        </authorList>
    </citation>
    <scope>NUCLEOTIDE SEQUENCE [LARGE SCALE GENOMIC DNA]</scope>
    <source>
        <strain evidence="1 2">YIM 48816</strain>
    </source>
</reference>
<dbReference type="EMBL" id="VZZK01000065">
    <property type="protein sequence ID" value="KAB1070261.1"/>
    <property type="molecule type" value="Genomic_DNA"/>
</dbReference>
<accession>A0A6L3SNX4</accession>
<sequence length="106" mass="11798">MTTYIMLANWTDQGARSASDSPRRLDAAKALLAKMGGTFQHFFLTLGPYDVVAVYEAPDDAVAARFNLQLGMLGNIRTQTLKAFPEAAYREIVQSLGYEDPPRWRA</sequence>
<organism evidence="1 2">
    <name type="scientific">Methylobacterium soli</name>
    <dbReference type="NCBI Taxonomy" id="553447"/>
    <lineage>
        <taxon>Bacteria</taxon>
        <taxon>Pseudomonadati</taxon>
        <taxon>Pseudomonadota</taxon>
        <taxon>Alphaproteobacteria</taxon>
        <taxon>Hyphomicrobiales</taxon>
        <taxon>Methylobacteriaceae</taxon>
        <taxon>Methylobacterium</taxon>
    </lineage>
</organism>
<dbReference type="Pfam" id="PF08734">
    <property type="entry name" value="GYD"/>
    <property type="match status" value="1"/>
</dbReference>
<dbReference type="InterPro" id="IPR014845">
    <property type="entry name" value="GYD/TTHA1554"/>
</dbReference>
<dbReference type="RefSeq" id="WP_151005354.1">
    <property type="nucleotide sequence ID" value="NZ_BPQY01000514.1"/>
</dbReference>
<name>A0A6L3SNX4_9HYPH</name>
<proteinExistence type="predicted"/>
<evidence type="ECO:0000313" key="1">
    <source>
        <dbReference type="EMBL" id="KAB1070261.1"/>
    </source>
</evidence>
<gene>
    <name evidence="1" type="ORF">F6X53_30255</name>
</gene>
<dbReference type="AlphaFoldDB" id="A0A6L3SNX4"/>
<keyword evidence="2" id="KW-1185">Reference proteome</keyword>
<evidence type="ECO:0000313" key="2">
    <source>
        <dbReference type="Proteomes" id="UP000474159"/>
    </source>
</evidence>
<protein>
    <submittedName>
        <fullName evidence="1">GYD domain-containing protein</fullName>
    </submittedName>
</protein>